<feature type="transmembrane region" description="Helical" evidence="1">
    <location>
        <begin position="105"/>
        <end position="128"/>
    </location>
</feature>
<keyword evidence="3" id="KW-1185">Reference proteome</keyword>
<organism evidence="2 3">
    <name type="scientific">Allonocardiopsis opalescens</name>
    <dbReference type="NCBI Taxonomy" id="1144618"/>
    <lineage>
        <taxon>Bacteria</taxon>
        <taxon>Bacillati</taxon>
        <taxon>Actinomycetota</taxon>
        <taxon>Actinomycetes</taxon>
        <taxon>Streptosporangiales</taxon>
        <taxon>Allonocardiopsis</taxon>
    </lineage>
</organism>
<feature type="transmembrane region" description="Helical" evidence="1">
    <location>
        <begin position="12"/>
        <end position="31"/>
    </location>
</feature>
<keyword evidence="1" id="KW-0472">Membrane</keyword>
<evidence type="ECO:0000313" key="2">
    <source>
        <dbReference type="EMBL" id="PRX97174.1"/>
    </source>
</evidence>
<reference evidence="2 3" key="1">
    <citation type="submission" date="2018-03" db="EMBL/GenBank/DDBJ databases">
        <title>Genomic Encyclopedia of Archaeal and Bacterial Type Strains, Phase II (KMG-II): from individual species to whole genera.</title>
        <authorList>
            <person name="Goeker M."/>
        </authorList>
    </citation>
    <scope>NUCLEOTIDE SEQUENCE [LARGE SCALE GENOMIC DNA]</scope>
    <source>
        <strain evidence="2 3">DSM 45601</strain>
    </source>
</reference>
<dbReference type="EMBL" id="PVZC01000006">
    <property type="protein sequence ID" value="PRX97174.1"/>
    <property type="molecule type" value="Genomic_DNA"/>
</dbReference>
<sequence length="197" mass="20973">MKLYAESGGRFAAQFLADALAVAWIAAWAWAGTEMHRIVLRLAEPGRTLEAAGGDFSAMMNDAAAGAAEIPFAGESLSAPFTGAGEAGGSVAEAGRQFQDTVADVALALGLTTALLPILLVLAVWLPLRVLWIRKASAAHGLRRDGVELLALRALTERPLRQLRKVSDDPAGAWRDGDPEVIRRLAELQLRRLGLRA</sequence>
<evidence type="ECO:0000313" key="3">
    <source>
        <dbReference type="Proteomes" id="UP000237846"/>
    </source>
</evidence>
<proteinExistence type="predicted"/>
<evidence type="ECO:0008006" key="4">
    <source>
        <dbReference type="Google" id="ProtNLM"/>
    </source>
</evidence>
<gene>
    <name evidence="2" type="ORF">CLV72_106210</name>
</gene>
<dbReference type="AlphaFoldDB" id="A0A2T0Q064"/>
<keyword evidence="1" id="KW-1133">Transmembrane helix</keyword>
<comment type="caution">
    <text evidence="2">The sequence shown here is derived from an EMBL/GenBank/DDBJ whole genome shotgun (WGS) entry which is preliminary data.</text>
</comment>
<dbReference type="RefSeq" id="WP_106248994.1">
    <property type="nucleotide sequence ID" value="NZ_PVZC01000006.1"/>
</dbReference>
<dbReference type="OrthoDB" id="5198533at2"/>
<name>A0A2T0Q064_9ACTN</name>
<dbReference type="Proteomes" id="UP000237846">
    <property type="component" value="Unassembled WGS sequence"/>
</dbReference>
<keyword evidence="1" id="KW-0812">Transmembrane</keyword>
<evidence type="ECO:0000256" key="1">
    <source>
        <dbReference type="SAM" id="Phobius"/>
    </source>
</evidence>
<protein>
    <recommendedName>
        <fullName evidence="4">Transmembrane protein</fullName>
    </recommendedName>
</protein>
<accession>A0A2T0Q064</accession>